<organism evidence="3 4">
    <name type="scientific">Geothrix limicola</name>
    <dbReference type="NCBI Taxonomy" id="2927978"/>
    <lineage>
        <taxon>Bacteria</taxon>
        <taxon>Pseudomonadati</taxon>
        <taxon>Acidobacteriota</taxon>
        <taxon>Holophagae</taxon>
        <taxon>Holophagales</taxon>
        <taxon>Holophagaceae</taxon>
        <taxon>Geothrix</taxon>
    </lineage>
</organism>
<dbReference type="InterPro" id="IPR029050">
    <property type="entry name" value="Immunoprotect_excell_Ig-like"/>
</dbReference>
<evidence type="ECO:0000256" key="1">
    <source>
        <dbReference type="ARBA" id="ARBA00022729"/>
    </source>
</evidence>
<name>A0ABQ5QCP3_9BACT</name>
<evidence type="ECO:0000313" key="4">
    <source>
        <dbReference type="Proteomes" id="UP001165069"/>
    </source>
</evidence>
<keyword evidence="4" id="KW-1185">Reference proteome</keyword>
<dbReference type="Gene3D" id="2.60.40.1240">
    <property type="match status" value="2"/>
</dbReference>
<sequence length="306" mass="33267">MPVHQHLLKRAALAFTTALILSGGLACRRFSGPRPVQMGERAANDQLALTLQELQFCEEMTSDLGARLTPAQSGALFAVVKLRLENLSPSPLTANEFDLRLEVEGQDQPLKAANMPAWPMLINRMLQLRLNPGETREASALFVVPKGKRLVQFQGPLPHALRVRLDLPAQAPPRRPMPRIGEPTEASGLQYTVHKVAFPEAVSDGLWKSSPKPGQKLCQLEVSVRNASVAAGFQVNPLNVEVLDAQGRRYSMGGLQLGYGHALELKTLKPGEEVRGAVLISVPKEAEIKTSFFRTGVVGPALEVAL</sequence>
<dbReference type="Proteomes" id="UP001165069">
    <property type="component" value="Unassembled WGS sequence"/>
</dbReference>
<feature type="domain" description="DUF4352" evidence="2">
    <location>
        <begin position="38"/>
        <end position="149"/>
    </location>
</feature>
<evidence type="ECO:0000259" key="2">
    <source>
        <dbReference type="Pfam" id="PF11611"/>
    </source>
</evidence>
<dbReference type="Pfam" id="PF11611">
    <property type="entry name" value="DUF4352"/>
    <property type="match status" value="2"/>
</dbReference>
<accession>A0ABQ5QCP3</accession>
<comment type="caution">
    <text evidence="3">The sequence shown here is derived from an EMBL/GenBank/DDBJ whole genome shotgun (WGS) entry which is preliminary data.</text>
</comment>
<feature type="domain" description="DUF4352" evidence="2">
    <location>
        <begin position="180"/>
        <end position="287"/>
    </location>
</feature>
<gene>
    <name evidence="3" type="ORF">GETHLI_03210</name>
</gene>
<proteinExistence type="predicted"/>
<protein>
    <recommendedName>
        <fullName evidence="2">DUF4352 domain-containing protein</fullName>
    </recommendedName>
</protein>
<reference evidence="3 4" key="1">
    <citation type="journal article" date="2023" name="Antonie Van Leeuwenhoek">
        <title>Mesoterricola silvestris gen. nov., sp. nov., Mesoterricola sediminis sp. nov., Geothrix oryzae sp. nov., Geothrix edaphica sp. nov., Geothrix rubra sp. nov., and Geothrix limicola sp. nov., six novel members of Acidobacteriota isolated from soils.</title>
        <authorList>
            <person name="Itoh H."/>
            <person name="Sugisawa Y."/>
            <person name="Mise K."/>
            <person name="Xu Z."/>
            <person name="Kuniyasu M."/>
            <person name="Ushijima N."/>
            <person name="Kawano K."/>
            <person name="Kobayashi E."/>
            <person name="Shiratori Y."/>
            <person name="Masuda Y."/>
            <person name="Senoo K."/>
        </authorList>
    </citation>
    <scope>NUCLEOTIDE SEQUENCE [LARGE SCALE GENOMIC DNA]</scope>
    <source>
        <strain evidence="3 4">Red804</strain>
    </source>
</reference>
<dbReference type="InterPro" id="IPR029051">
    <property type="entry name" value="DUF4352"/>
</dbReference>
<dbReference type="EMBL" id="BSDE01000001">
    <property type="protein sequence ID" value="GLH71819.1"/>
    <property type="molecule type" value="Genomic_DNA"/>
</dbReference>
<evidence type="ECO:0000313" key="3">
    <source>
        <dbReference type="EMBL" id="GLH71819.1"/>
    </source>
</evidence>
<dbReference type="RefSeq" id="WP_285569408.1">
    <property type="nucleotide sequence ID" value="NZ_BSDE01000001.1"/>
</dbReference>
<keyword evidence="1" id="KW-0732">Signal</keyword>